<evidence type="ECO:0000313" key="2">
    <source>
        <dbReference type="EMBL" id="GHD87382.1"/>
    </source>
</evidence>
<keyword evidence="3" id="KW-1185">Reference proteome</keyword>
<organism evidence="2 3">
    <name type="scientific">Streptomyces naganishii JCM 4654</name>
    <dbReference type="NCBI Taxonomy" id="1306179"/>
    <lineage>
        <taxon>Bacteria</taxon>
        <taxon>Bacillati</taxon>
        <taxon>Actinomycetota</taxon>
        <taxon>Actinomycetes</taxon>
        <taxon>Kitasatosporales</taxon>
        <taxon>Streptomycetaceae</taxon>
        <taxon>Streptomyces</taxon>
    </lineage>
</organism>
<feature type="compositionally biased region" description="Low complexity" evidence="1">
    <location>
        <begin position="23"/>
        <end position="32"/>
    </location>
</feature>
<accession>A0A918Y184</accession>
<reference evidence="2" key="2">
    <citation type="submission" date="2020-09" db="EMBL/GenBank/DDBJ databases">
        <authorList>
            <person name="Sun Q."/>
            <person name="Ohkuma M."/>
        </authorList>
    </citation>
    <scope>NUCLEOTIDE SEQUENCE</scope>
    <source>
        <strain evidence="2">JCM 4654</strain>
    </source>
</reference>
<evidence type="ECO:0000256" key="1">
    <source>
        <dbReference type="SAM" id="MobiDB-lite"/>
    </source>
</evidence>
<name>A0A918Y184_9ACTN</name>
<comment type="caution">
    <text evidence="2">The sequence shown here is derived from an EMBL/GenBank/DDBJ whole genome shotgun (WGS) entry which is preliminary data.</text>
</comment>
<dbReference type="Proteomes" id="UP000608955">
    <property type="component" value="Unassembled WGS sequence"/>
</dbReference>
<sequence>MNRTGRRGSPPPCAAPRSDRPRASAGSGSIAGPSVTGALVTLEIGRPWGFSFFAAAEVLGFLAVPTPPRAAESVPAAADQRLRDGP</sequence>
<dbReference type="EMBL" id="BMVF01000004">
    <property type="protein sequence ID" value="GHD87382.1"/>
    <property type="molecule type" value="Genomic_DNA"/>
</dbReference>
<feature type="region of interest" description="Disordered" evidence="1">
    <location>
        <begin position="1"/>
        <end position="33"/>
    </location>
</feature>
<dbReference type="AlphaFoldDB" id="A0A918Y184"/>
<evidence type="ECO:0000313" key="3">
    <source>
        <dbReference type="Proteomes" id="UP000608955"/>
    </source>
</evidence>
<protein>
    <submittedName>
        <fullName evidence="2">Uncharacterized protein</fullName>
    </submittedName>
</protein>
<reference evidence="2" key="1">
    <citation type="journal article" date="2014" name="Int. J. Syst. Evol. Microbiol.">
        <title>Complete genome sequence of Corynebacterium casei LMG S-19264T (=DSM 44701T), isolated from a smear-ripened cheese.</title>
        <authorList>
            <consortium name="US DOE Joint Genome Institute (JGI-PGF)"/>
            <person name="Walter F."/>
            <person name="Albersmeier A."/>
            <person name="Kalinowski J."/>
            <person name="Ruckert C."/>
        </authorList>
    </citation>
    <scope>NUCLEOTIDE SEQUENCE</scope>
    <source>
        <strain evidence="2">JCM 4654</strain>
    </source>
</reference>
<proteinExistence type="predicted"/>
<gene>
    <name evidence="2" type="ORF">GCM10010508_19290</name>
</gene>